<dbReference type="Pfam" id="PF06210">
    <property type="entry name" value="DUF1003"/>
    <property type="match status" value="1"/>
</dbReference>
<dbReference type="InterPro" id="IPR010406">
    <property type="entry name" value="DUF1003"/>
</dbReference>
<feature type="transmembrane region" description="Helical" evidence="1">
    <location>
        <begin position="83"/>
        <end position="106"/>
    </location>
</feature>
<sequence length="182" mass="21249">MISQEKGEIEKLDQDVIEAIRNNSILSENIKEETVKTLTIGEKIADKVATFGGSWTFIVAFFVFLLAWMLLNFWMLHNKGFDPYPFILLNLILSCLAAIQAPIIMMSQNRQEDKDRDRAEHDYKINLKAELEIKLLSEKIDHLLVHQNKKLLEIQEMQIQYLENIEKQVIQSKDKNDTDQKD</sequence>
<protein>
    <submittedName>
        <fullName evidence="2">DUF1003 domain-containing protein</fullName>
    </submittedName>
</protein>
<name>A0ABY8VAB9_9FLAO</name>
<proteinExistence type="predicted"/>
<accession>A0ABY8VAB9</accession>
<evidence type="ECO:0000313" key="3">
    <source>
        <dbReference type="Proteomes" id="UP001223501"/>
    </source>
</evidence>
<keyword evidence="3" id="KW-1185">Reference proteome</keyword>
<dbReference type="EMBL" id="CP106831">
    <property type="protein sequence ID" value="WIH98626.1"/>
    <property type="molecule type" value="Genomic_DNA"/>
</dbReference>
<organism evidence="2 3">
    <name type="scientific">Empedobacter falsenii</name>
    <dbReference type="NCBI Taxonomy" id="343874"/>
    <lineage>
        <taxon>Bacteria</taxon>
        <taxon>Pseudomonadati</taxon>
        <taxon>Bacteroidota</taxon>
        <taxon>Flavobacteriia</taxon>
        <taxon>Flavobacteriales</taxon>
        <taxon>Weeksellaceae</taxon>
        <taxon>Empedobacter</taxon>
    </lineage>
</organism>
<dbReference type="RefSeq" id="WP_284584233.1">
    <property type="nucleotide sequence ID" value="NZ_CP106831.1"/>
</dbReference>
<evidence type="ECO:0000256" key="1">
    <source>
        <dbReference type="SAM" id="Phobius"/>
    </source>
</evidence>
<dbReference type="PANTHER" id="PTHR41386">
    <property type="entry name" value="INTEGRAL MEMBRANE PROTEIN-RELATED"/>
    <property type="match status" value="1"/>
</dbReference>
<keyword evidence="1" id="KW-1133">Transmembrane helix</keyword>
<gene>
    <name evidence="2" type="ORF">OBA43_06790</name>
</gene>
<dbReference type="PANTHER" id="PTHR41386:SF1">
    <property type="entry name" value="MEMBRANE PROTEIN"/>
    <property type="match status" value="1"/>
</dbReference>
<keyword evidence="1" id="KW-0472">Membrane</keyword>
<reference evidence="2 3" key="1">
    <citation type="submission" date="2022-09" db="EMBL/GenBank/DDBJ databases">
        <title>Whole genome sequencing analysis of tet(X)-positive Empedobacter falsenii YWS9-3.</title>
        <authorList>
            <person name="Chen C."/>
            <person name="Lv Y.-L."/>
        </authorList>
    </citation>
    <scope>NUCLEOTIDE SEQUENCE [LARGE SCALE GENOMIC DNA]</scope>
    <source>
        <strain evidence="2 3">YWS9-3_T</strain>
    </source>
</reference>
<feature type="transmembrane region" description="Helical" evidence="1">
    <location>
        <begin position="48"/>
        <end position="71"/>
    </location>
</feature>
<dbReference type="Proteomes" id="UP001223501">
    <property type="component" value="Chromosome"/>
</dbReference>
<keyword evidence="1" id="KW-0812">Transmembrane</keyword>
<evidence type="ECO:0000313" key="2">
    <source>
        <dbReference type="EMBL" id="WIH98626.1"/>
    </source>
</evidence>